<evidence type="ECO:0000256" key="1">
    <source>
        <dbReference type="SAM" id="SignalP"/>
    </source>
</evidence>
<sequence>MKLLKTTCILVLIFSAFSCEKSIPKDVLTNLNGYWEIEKAEGKDGMTKVYKVNTTIDHIELDENLSGTRRKVKPVIGSDYLTSGDAEKIEIVKENDAYYIHYKNDQSEWNETLLSVDENHFSTKNSNTETTFFYKRYEPITVE</sequence>
<dbReference type="RefSeq" id="WP_093025153.1">
    <property type="nucleotide sequence ID" value="NZ_FPBK01000007.1"/>
</dbReference>
<accession>A0A1I7H5I0</accession>
<dbReference type="PROSITE" id="PS51257">
    <property type="entry name" value="PROKAR_LIPOPROTEIN"/>
    <property type="match status" value="1"/>
</dbReference>
<keyword evidence="1" id="KW-0732">Signal</keyword>
<protein>
    <recommendedName>
        <fullName evidence="4">Lipocalin-like domain-containing protein</fullName>
    </recommendedName>
</protein>
<feature type="chain" id="PRO_5011785852" description="Lipocalin-like domain-containing protein" evidence="1">
    <location>
        <begin position="19"/>
        <end position="143"/>
    </location>
</feature>
<feature type="signal peptide" evidence="1">
    <location>
        <begin position="1"/>
        <end position="18"/>
    </location>
</feature>
<dbReference type="STRING" id="1224947.SAMN05216480_10787"/>
<evidence type="ECO:0008006" key="4">
    <source>
        <dbReference type="Google" id="ProtNLM"/>
    </source>
</evidence>
<dbReference type="EMBL" id="FPBK01000007">
    <property type="protein sequence ID" value="SFU55965.1"/>
    <property type="molecule type" value="Genomic_DNA"/>
</dbReference>
<organism evidence="2 3">
    <name type="scientific">Pustulibacterium marinum</name>
    <dbReference type="NCBI Taxonomy" id="1224947"/>
    <lineage>
        <taxon>Bacteria</taxon>
        <taxon>Pseudomonadati</taxon>
        <taxon>Bacteroidota</taxon>
        <taxon>Flavobacteriia</taxon>
        <taxon>Flavobacteriales</taxon>
        <taxon>Flavobacteriaceae</taxon>
        <taxon>Pustulibacterium</taxon>
    </lineage>
</organism>
<evidence type="ECO:0000313" key="2">
    <source>
        <dbReference type="EMBL" id="SFU55965.1"/>
    </source>
</evidence>
<dbReference type="AlphaFoldDB" id="A0A1I7H5I0"/>
<name>A0A1I7H5I0_9FLAO</name>
<reference evidence="2 3" key="1">
    <citation type="submission" date="2016-10" db="EMBL/GenBank/DDBJ databases">
        <authorList>
            <person name="de Groot N.N."/>
        </authorList>
    </citation>
    <scope>NUCLEOTIDE SEQUENCE [LARGE SCALE GENOMIC DNA]</scope>
    <source>
        <strain evidence="2 3">CGMCC 1.12333</strain>
    </source>
</reference>
<evidence type="ECO:0000313" key="3">
    <source>
        <dbReference type="Proteomes" id="UP000199138"/>
    </source>
</evidence>
<keyword evidence="3" id="KW-1185">Reference proteome</keyword>
<gene>
    <name evidence="2" type="ORF">SAMN05216480_10787</name>
</gene>
<proteinExistence type="predicted"/>
<dbReference type="OrthoDB" id="1143855at2"/>
<dbReference type="Proteomes" id="UP000199138">
    <property type="component" value="Unassembled WGS sequence"/>
</dbReference>